<keyword evidence="1" id="KW-0677">Repeat</keyword>
<dbReference type="Gene3D" id="2.130.10.30">
    <property type="entry name" value="Regulator of chromosome condensation 1/beta-lactamase-inhibitor protein II"/>
    <property type="match status" value="1"/>
</dbReference>
<feature type="repeat" description="RCC1" evidence="2">
    <location>
        <begin position="36"/>
        <end position="87"/>
    </location>
</feature>
<evidence type="ECO:0000313" key="4">
    <source>
        <dbReference type="EMBL" id="CAD7656902.1"/>
    </source>
</evidence>
<reference evidence="4" key="1">
    <citation type="submission" date="2020-11" db="EMBL/GenBank/DDBJ databases">
        <authorList>
            <person name="Tran Van P."/>
        </authorList>
    </citation>
    <scope>NUCLEOTIDE SEQUENCE</scope>
</reference>
<evidence type="ECO:0000259" key="3">
    <source>
        <dbReference type="Pfam" id="PF25390"/>
    </source>
</evidence>
<feature type="non-terminal residue" evidence="4">
    <location>
        <position position="539"/>
    </location>
</feature>
<dbReference type="PANTHER" id="PTHR22872">
    <property type="entry name" value="BTK-BINDING PROTEIN-RELATED"/>
    <property type="match status" value="1"/>
</dbReference>
<feature type="repeat" description="RCC1" evidence="2">
    <location>
        <begin position="88"/>
        <end position="141"/>
    </location>
</feature>
<dbReference type="PRINTS" id="PR00633">
    <property type="entry name" value="RCCNDNSATION"/>
</dbReference>
<dbReference type="InterPro" id="IPR058923">
    <property type="entry name" value="RCC1-like_dom"/>
</dbReference>
<dbReference type="Proteomes" id="UP000728032">
    <property type="component" value="Unassembled WGS sequence"/>
</dbReference>
<dbReference type="InterPro" id="IPR000408">
    <property type="entry name" value="Reg_chr_condens"/>
</dbReference>
<accession>A0A7R9MB03</accession>
<evidence type="ECO:0000256" key="2">
    <source>
        <dbReference type="PROSITE-ProRule" id="PRU00235"/>
    </source>
</evidence>
<dbReference type="AlphaFoldDB" id="A0A7R9MB03"/>
<dbReference type="InterPro" id="IPR009091">
    <property type="entry name" value="RCC1/BLIP-II"/>
</dbReference>
<dbReference type="SUPFAM" id="SSF50985">
    <property type="entry name" value="RCC1/BLIP-II"/>
    <property type="match status" value="1"/>
</dbReference>
<feature type="repeat" description="RCC1" evidence="2">
    <location>
        <begin position="142"/>
        <end position="195"/>
    </location>
</feature>
<dbReference type="PROSITE" id="PS50012">
    <property type="entry name" value="RCC1_3"/>
    <property type="match status" value="3"/>
</dbReference>
<dbReference type="OrthoDB" id="10256179at2759"/>
<dbReference type="InterPro" id="IPR051625">
    <property type="entry name" value="Signaling_Regulatory_Domain"/>
</dbReference>
<dbReference type="EMBL" id="OC926797">
    <property type="protein sequence ID" value="CAD7656902.1"/>
    <property type="molecule type" value="Genomic_DNA"/>
</dbReference>
<name>A0A7R9MB03_9ACAR</name>
<feature type="non-terminal residue" evidence="4">
    <location>
        <position position="1"/>
    </location>
</feature>
<dbReference type="EMBL" id="CAJPVJ010011972">
    <property type="protein sequence ID" value="CAG2174089.1"/>
    <property type="molecule type" value="Genomic_DNA"/>
</dbReference>
<gene>
    <name evidence="4" type="ORF">ONB1V03_LOCUS13538</name>
</gene>
<dbReference type="PROSITE" id="PS00626">
    <property type="entry name" value="RCC1_2"/>
    <property type="match status" value="1"/>
</dbReference>
<protein>
    <recommendedName>
        <fullName evidence="3">RCC1-like domain-containing protein</fullName>
    </recommendedName>
</protein>
<dbReference type="Pfam" id="PF25390">
    <property type="entry name" value="WD40_RLD"/>
    <property type="match status" value="1"/>
</dbReference>
<proteinExistence type="predicted"/>
<keyword evidence="5" id="KW-1185">Reference proteome</keyword>
<sequence length="539" mass="60737">LSICDKIPENTKQAISLLYAFDDSEGDNILFITTDDCVYGMGANTLGALGLGHNRLVLSPQLIPELSYQEIQHFVNGFDFVLAINAERQVYSWGHNSSGQLGREASQFAYYFRPKRLNRFDYRDVIQVSCGYFHALALTTDGEVYGWGGNAWGQIGCGSSKVRNVPAPTRLCFPGKHVISAVYCGKYTSFAVTSEGLVFSWGHNQYRQLGHDNDGQSVYAPKYVMGVHNVKTICPSNTLFGKDTKTIGQRTKVRYSRYATSGVIQKECECQLTETPIDLSDESDERLLNQLSNSGQTPREHLYESVDYPAIKAKKLEARDQEINAQTATNPMKTTLKMSPFNPFSVTSKSTPLSESLQMTTNKVIDMNKDSSLTNVTDPDETFDVKSIDLIDLLEYPERSRQELLEYHNKLQENIENKFIEPEFVTIVDNEDSGYINETDCQVMADDCQLNQCSEYEPLITDKQLMTSDSIDGKPKTLFKMFHWNESFGAIHKEISNLVPKSVTMLEMGANKLYTKTQNTDNDIKCGQKSVKQLVSEWE</sequence>
<organism evidence="4">
    <name type="scientific">Oppiella nova</name>
    <dbReference type="NCBI Taxonomy" id="334625"/>
    <lineage>
        <taxon>Eukaryota</taxon>
        <taxon>Metazoa</taxon>
        <taxon>Ecdysozoa</taxon>
        <taxon>Arthropoda</taxon>
        <taxon>Chelicerata</taxon>
        <taxon>Arachnida</taxon>
        <taxon>Acari</taxon>
        <taxon>Acariformes</taxon>
        <taxon>Sarcoptiformes</taxon>
        <taxon>Oribatida</taxon>
        <taxon>Brachypylina</taxon>
        <taxon>Oppioidea</taxon>
        <taxon>Oppiidae</taxon>
        <taxon>Oppiella</taxon>
    </lineage>
</organism>
<feature type="domain" description="RCC1-like" evidence="3">
    <location>
        <begin position="29"/>
        <end position="234"/>
    </location>
</feature>
<evidence type="ECO:0000313" key="5">
    <source>
        <dbReference type="Proteomes" id="UP000728032"/>
    </source>
</evidence>
<evidence type="ECO:0000256" key="1">
    <source>
        <dbReference type="ARBA" id="ARBA00022737"/>
    </source>
</evidence>